<proteinExistence type="inferred from homology"/>
<dbReference type="Pfam" id="PF01263">
    <property type="entry name" value="Aldose_epim"/>
    <property type="match status" value="1"/>
</dbReference>
<keyword evidence="6 8" id="KW-0413">Isomerase</keyword>
<dbReference type="AlphaFoldDB" id="S0KIY2"/>
<accession>S0KIY2</accession>
<evidence type="ECO:0000256" key="5">
    <source>
        <dbReference type="ARBA" id="ARBA00014165"/>
    </source>
</evidence>
<evidence type="ECO:0000256" key="6">
    <source>
        <dbReference type="ARBA" id="ARBA00023235"/>
    </source>
</evidence>
<dbReference type="RefSeq" id="WP_016184129.1">
    <property type="nucleotide sequence ID" value="NZ_JXKI01000010.1"/>
</dbReference>
<dbReference type="UniPathway" id="UPA00242"/>
<dbReference type="PANTHER" id="PTHR10091:SF0">
    <property type="entry name" value="GALACTOSE MUTAROTASE"/>
    <property type="match status" value="1"/>
</dbReference>
<dbReference type="InterPro" id="IPR008183">
    <property type="entry name" value="Aldose_1/G6P_1-epimerase"/>
</dbReference>
<evidence type="ECO:0000256" key="7">
    <source>
        <dbReference type="ARBA" id="ARBA00023277"/>
    </source>
</evidence>
<evidence type="ECO:0000256" key="3">
    <source>
        <dbReference type="ARBA" id="ARBA00006206"/>
    </source>
</evidence>
<evidence type="ECO:0000256" key="8">
    <source>
        <dbReference type="PIRNR" id="PIRNR005096"/>
    </source>
</evidence>
<sequence length="331" mass="37103">MAVQTYLLENEYLKLELLNVGCAIHRLWVKDANGKLRDVVLGYEKATDYLSNSNTYFGVVVGRNANRIAHSEVEIAGKIYSLEANEGENTLHSGLHGFHERIWQVEKQEKTAVTFVLESPHLDQGLPGNLVMKVCYQLIDNRLSIIYEGLSDATTIFNPTNHAYFNLNGHNSGTIENHQLQIPAQKITPIIKDTLIPTGELMPVTNTPFDFTQSKQVKQALSQNHAQLQFAGGIDHNFVLEPEGEIQLIGDESGIILTVTTDLPGVQVYTGNFIENEAGKDESMYQKHAGICLETQFFPDSPHHELFPSSLINARESVKHWTTFTFTHQTK</sequence>
<feature type="binding site" evidence="10">
    <location>
        <position position="235"/>
    </location>
    <ligand>
        <name>beta-D-galactose</name>
        <dbReference type="ChEBI" id="CHEBI:27667"/>
    </ligand>
</feature>
<dbReference type="PROSITE" id="PS00545">
    <property type="entry name" value="ALDOSE_1_EPIMERASE"/>
    <property type="match status" value="1"/>
</dbReference>
<dbReference type="NCBIfam" id="NF008277">
    <property type="entry name" value="PRK11055.1"/>
    <property type="match status" value="1"/>
</dbReference>
<dbReference type="GO" id="GO:0005737">
    <property type="term" value="C:cytoplasm"/>
    <property type="evidence" value="ECO:0007669"/>
    <property type="project" value="TreeGrafter"/>
</dbReference>
<evidence type="ECO:0000256" key="9">
    <source>
        <dbReference type="PIRSR" id="PIRSR005096-1"/>
    </source>
</evidence>
<dbReference type="Proteomes" id="UP000014113">
    <property type="component" value="Unassembled WGS sequence"/>
</dbReference>
<comment type="similarity">
    <text evidence="3 8">Belongs to the aldose epimerase family.</text>
</comment>
<dbReference type="InterPro" id="IPR018052">
    <property type="entry name" value="Ald1_epimerase_CS"/>
</dbReference>
<name>S0KIY2_9ENTE</name>
<gene>
    <name evidence="12" type="ORF">I568_02272</name>
</gene>
<dbReference type="InterPro" id="IPR014718">
    <property type="entry name" value="GH-type_carb-bd"/>
</dbReference>
<dbReference type="InterPro" id="IPR011013">
    <property type="entry name" value="Gal_mutarotase_sf_dom"/>
</dbReference>
<feature type="binding site" evidence="11">
    <location>
        <begin position="66"/>
        <end position="67"/>
    </location>
    <ligand>
        <name>beta-D-galactose</name>
        <dbReference type="ChEBI" id="CHEBI:27667"/>
    </ligand>
</feature>
<evidence type="ECO:0000256" key="1">
    <source>
        <dbReference type="ARBA" id="ARBA00001614"/>
    </source>
</evidence>
<evidence type="ECO:0000256" key="2">
    <source>
        <dbReference type="ARBA" id="ARBA00005028"/>
    </source>
</evidence>
<reference evidence="12 13" key="1">
    <citation type="submission" date="2013-03" db="EMBL/GenBank/DDBJ databases">
        <title>The Genome Sequence of Enterococcus columbae ATCC_51263 (PacBio/Illumina hybrid assembly).</title>
        <authorList>
            <consortium name="The Broad Institute Genomics Platform"/>
            <consortium name="The Broad Institute Genome Sequencing Center for Infectious Disease"/>
            <person name="Earl A."/>
            <person name="Russ C."/>
            <person name="Gilmore M."/>
            <person name="Surin D."/>
            <person name="Walker B."/>
            <person name="Young S."/>
            <person name="Zeng Q."/>
            <person name="Gargeya S."/>
            <person name="Fitzgerald M."/>
            <person name="Haas B."/>
            <person name="Abouelleil A."/>
            <person name="Allen A.W."/>
            <person name="Alvarado L."/>
            <person name="Arachchi H.M."/>
            <person name="Berlin A.M."/>
            <person name="Chapman S.B."/>
            <person name="Gainer-Dewar J."/>
            <person name="Goldberg J."/>
            <person name="Griggs A."/>
            <person name="Gujja S."/>
            <person name="Hansen M."/>
            <person name="Howarth C."/>
            <person name="Imamovic A."/>
            <person name="Ireland A."/>
            <person name="Larimer J."/>
            <person name="McCowan C."/>
            <person name="Murphy C."/>
            <person name="Pearson M."/>
            <person name="Poon T.W."/>
            <person name="Priest M."/>
            <person name="Roberts A."/>
            <person name="Saif S."/>
            <person name="Shea T."/>
            <person name="Sisk P."/>
            <person name="Sykes S."/>
            <person name="Wortman J."/>
            <person name="Nusbaum C."/>
            <person name="Birren B."/>
        </authorList>
    </citation>
    <scope>NUCLEOTIDE SEQUENCE [LARGE SCALE GENOMIC DNA]</scope>
    <source>
        <strain evidence="12 13">ATCC 51263</strain>
    </source>
</reference>
<dbReference type="EC" id="5.1.3.3" evidence="4 8"/>
<evidence type="ECO:0000313" key="12">
    <source>
        <dbReference type="EMBL" id="EOW79921.1"/>
    </source>
</evidence>
<dbReference type="CDD" id="cd09019">
    <property type="entry name" value="galactose_mutarotase_like"/>
    <property type="match status" value="1"/>
</dbReference>
<dbReference type="PATRIC" id="fig|1121865.3.peg.1970"/>
<dbReference type="InterPro" id="IPR047215">
    <property type="entry name" value="Galactose_mutarotase-like"/>
</dbReference>
<dbReference type="OrthoDB" id="9779408at2"/>
<dbReference type="Gene3D" id="2.70.98.10">
    <property type="match status" value="1"/>
</dbReference>
<dbReference type="GO" id="GO:0004034">
    <property type="term" value="F:aldose 1-epimerase activity"/>
    <property type="evidence" value="ECO:0007669"/>
    <property type="project" value="UniProtKB-EC"/>
</dbReference>
<feature type="active site" description="Proton acceptor" evidence="9">
    <location>
        <position position="294"/>
    </location>
</feature>
<feature type="binding site" evidence="11">
    <location>
        <begin position="162"/>
        <end position="164"/>
    </location>
    <ligand>
        <name>beta-D-galactose</name>
        <dbReference type="ChEBI" id="CHEBI:27667"/>
    </ligand>
</feature>
<comment type="pathway">
    <text evidence="2 8">Carbohydrate metabolism; hexose metabolism.</text>
</comment>
<feature type="active site" description="Proton donor" evidence="9">
    <location>
        <position position="162"/>
    </location>
</feature>
<evidence type="ECO:0000256" key="10">
    <source>
        <dbReference type="PIRSR" id="PIRSR005096-2"/>
    </source>
</evidence>
<dbReference type="GO" id="GO:0006006">
    <property type="term" value="P:glucose metabolic process"/>
    <property type="evidence" value="ECO:0007669"/>
    <property type="project" value="TreeGrafter"/>
</dbReference>
<evidence type="ECO:0000313" key="13">
    <source>
        <dbReference type="Proteomes" id="UP000014113"/>
    </source>
</evidence>
<dbReference type="SUPFAM" id="SSF74650">
    <property type="entry name" value="Galactose mutarotase-like"/>
    <property type="match status" value="1"/>
</dbReference>
<comment type="caution">
    <text evidence="12">The sequence shown here is derived from an EMBL/GenBank/DDBJ whole genome shotgun (WGS) entry which is preliminary data.</text>
</comment>
<dbReference type="EMBL" id="ASWJ01000011">
    <property type="protein sequence ID" value="EOW79921.1"/>
    <property type="molecule type" value="Genomic_DNA"/>
</dbReference>
<evidence type="ECO:0000256" key="11">
    <source>
        <dbReference type="PIRSR" id="PIRSR005096-3"/>
    </source>
</evidence>
<dbReference type="eggNOG" id="COG2017">
    <property type="taxonomic scope" value="Bacteria"/>
</dbReference>
<dbReference type="STRING" id="1121865.OMW_02023"/>
<dbReference type="GO" id="GO:0030246">
    <property type="term" value="F:carbohydrate binding"/>
    <property type="evidence" value="ECO:0007669"/>
    <property type="project" value="InterPro"/>
</dbReference>
<dbReference type="InterPro" id="IPR015443">
    <property type="entry name" value="Aldose_1-epimerase"/>
</dbReference>
<dbReference type="PIRSF" id="PIRSF005096">
    <property type="entry name" value="GALM"/>
    <property type="match status" value="1"/>
</dbReference>
<evidence type="ECO:0000256" key="4">
    <source>
        <dbReference type="ARBA" id="ARBA00013185"/>
    </source>
</evidence>
<comment type="catalytic activity">
    <reaction evidence="1 8">
        <text>alpha-D-glucose = beta-D-glucose</text>
        <dbReference type="Rhea" id="RHEA:10264"/>
        <dbReference type="ChEBI" id="CHEBI:15903"/>
        <dbReference type="ChEBI" id="CHEBI:17925"/>
        <dbReference type="EC" id="5.1.3.3"/>
    </reaction>
</comment>
<dbReference type="GO" id="GO:0033499">
    <property type="term" value="P:galactose catabolic process via UDP-galactose, Leloir pathway"/>
    <property type="evidence" value="ECO:0007669"/>
    <property type="project" value="TreeGrafter"/>
</dbReference>
<protein>
    <recommendedName>
        <fullName evidence="5 8">Aldose 1-epimerase</fullName>
        <ecNumber evidence="4 8">5.1.3.3</ecNumber>
    </recommendedName>
</protein>
<organism evidence="12 13">
    <name type="scientific">Enterococcus columbae DSM 7374 = ATCC 51263</name>
    <dbReference type="NCBI Taxonomy" id="1121865"/>
    <lineage>
        <taxon>Bacteria</taxon>
        <taxon>Bacillati</taxon>
        <taxon>Bacillota</taxon>
        <taxon>Bacilli</taxon>
        <taxon>Lactobacillales</taxon>
        <taxon>Enterococcaceae</taxon>
        <taxon>Enterococcus</taxon>
    </lineage>
</organism>
<dbReference type="PANTHER" id="PTHR10091">
    <property type="entry name" value="ALDOSE-1-EPIMERASE"/>
    <property type="match status" value="1"/>
</dbReference>
<keyword evidence="13" id="KW-1185">Reference proteome</keyword>
<keyword evidence="7 8" id="KW-0119">Carbohydrate metabolism</keyword>